<name>A0ABW5NJF6_9SPHI</name>
<dbReference type="InterPro" id="IPR002347">
    <property type="entry name" value="SDR_fam"/>
</dbReference>
<dbReference type="Pfam" id="PF13561">
    <property type="entry name" value="adh_short_C2"/>
    <property type="match status" value="1"/>
</dbReference>
<sequence>MRLLTEGAKVLAIDISSDGLEITRNMALEWLEDDKLTLVTLDVSDENKVTDTISSLLKEDDTLDVLVNAAGILRAAHFHETSLDLWNTLIKVNLTSTFLMTKTALPALLKSGKGVVVNFSSTAANFAHPYFAGYAASKGGIQALTHAIAAEYAHRGLRAVNIVPGGIQTGMTKQGGIAFPPDIDYKLFAKQEAAIPGGLGSVHAVAGAIAMLASDDGKFITGTELRIDGGAHM</sequence>
<keyword evidence="2 3" id="KW-0560">Oxidoreductase</keyword>
<dbReference type="RefSeq" id="WP_380870031.1">
    <property type="nucleotide sequence ID" value="NZ_JBHUMA010000006.1"/>
</dbReference>
<evidence type="ECO:0000313" key="4">
    <source>
        <dbReference type="Proteomes" id="UP001597393"/>
    </source>
</evidence>
<dbReference type="PRINTS" id="PR00080">
    <property type="entry name" value="SDRFAMILY"/>
</dbReference>
<evidence type="ECO:0000256" key="1">
    <source>
        <dbReference type="ARBA" id="ARBA00006484"/>
    </source>
</evidence>
<dbReference type="InterPro" id="IPR020904">
    <property type="entry name" value="Sc_DH/Rdtase_CS"/>
</dbReference>
<keyword evidence="4" id="KW-1185">Reference proteome</keyword>
<gene>
    <name evidence="3" type="ORF">ACFSQ3_08950</name>
</gene>
<dbReference type="Proteomes" id="UP001597393">
    <property type="component" value="Unassembled WGS sequence"/>
</dbReference>
<comment type="similarity">
    <text evidence="1">Belongs to the short-chain dehydrogenases/reductases (SDR) family.</text>
</comment>
<proteinExistence type="inferred from homology"/>
<organism evidence="3 4">
    <name type="scientific">Sphingobacterium corticis</name>
    <dbReference type="NCBI Taxonomy" id="1812823"/>
    <lineage>
        <taxon>Bacteria</taxon>
        <taxon>Pseudomonadati</taxon>
        <taxon>Bacteroidota</taxon>
        <taxon>Sphingobacteriia</taxon>
        <taxon>Sphingobacteriales</taxon>
        <taxon>Sphingobacteriaceae</taxon>
        <taxon>Sphingobacterium</taxon>
    </lineage>
</organism>
<dbReference type="InterPro" id="IPR036291">
    <property type="entry name" value="NAD(P)-bd_dom_sf"/>
</dbReference>
<dbReference type="Gene3D" id="3.40.50.720">
    <property type="entry name" value="NAD(P)-binding Rossmann-like Domain"/>
    <property type="match status" value="1"/>
</dbReference>
<dbReference type="CDD" id="cd05233">
    <property type="entry name" value="SDR_c"/>
    <property type="match status" value="1"/>
</dbReference>
<dbReference type="PANTHER" id="PTHR24321:SF8">
    <property type="entry name" value="ESTRADIOL 17-BETA-DEHYDROGENASE 8-RELATED"/>
    <property type="match status" value="1"/>
</dbReference>
<dbReference type="PROSITE" id="PS00061">
    <property type="entry name" value="ADH_SHORT"/>
    <property type="match status" value="1"/>
</dbReference>
<protein>
    <submittedName>
        <fullName evidence="3">SDR family NAD(P)-dependent oxidoreductase</fullName>
        <ecNumber evidence="3">1.1.1.-</ecNumber>
    </submittedName>
</protein>
<dbReference type="EMBL" id="JBHUMA010000006">
    <property type="protein sequence ID" value="MFD2599080.1"/>
    <property type="molecule type" value="Genomic_DNA"/>
</dbReference>
<comment type="caution">
    <text evidence="3">The sequence shown here is derived from an EMBL/GenBank/DDBJ whole genome shotgun (WGS) entry which is preliminary data.</text>
</comment>
<dbReference type="PANTHER" id="PTHR24321">
    <property type="entry name" value="DEHYDROGENASES, SHORT CHAIN"/>
    <property type="match status" value="1"/>
</dbReference>
<reference evidence="4" key="1">
    <citation type="journal article" date="2019" name="Int. J. Syst. Evol. Microbiol.">
        <title>The Global Catalogue of Microorganisms (GCM) 10K type strain sequencing project: providing services to taxonomists for standard genome sequencing and annotation.</title>
        <authorList>
            <consortium name="The Broad Institute Genomics Platform"/>
            <consortium name="The Broad Institute Genome Sequencing Center for Infectious Disease"/>
            <person name="Wu L."/>
            <person name="Ma J."/>
        </authorList>
    </citation>
    <scope>NUCLEOTIDE SEQUENCE [LARGE SCALE GENOMIC DNA]</scope>
    <source>
        <strain evidence="4">KCTC 42248</strain>
    </source>
</reference>
<dbReference type="EC" id="1.1.1.-" evidence="3"/>
<dbReference type="PRINTS" id="PR00081">
    <property type="entry name" value="GDHRDH"/>
</dbReference>
<accession>A0ABW5NJF6</accession>
<dbReference type="GO" id="GO:0016491">
    <property type="term" value="F:oxidoreductase activity"/>
    <property type="evidence" value="ECO:0007669"/>
    <property type="project" value="UniProtKB-KW"/>
</dbReference>
<evidence type="ECO:0000313" key="3">
    <source>
        <dbReference type="EMBL" id="MFD2599080.1"/>
    </source>
</evidence>
<evidence type="ECO:0000256" key="2">
    <source>
        <dbReference type="ARBA" id="ARBA00023002"/>
    </source>
</evidence>
<dbReference type="SUPFAM" id="SSF51735">
    <property type="entry name" value="NAD(P)-binding Rossmann-fold domains"/>
    <property type="match status" value="1"/>
</dbReference>